<feature type="compositionally biased region" description="Acidic residues" evidence="1">
    <location>
        <begin position="354"/>
        <end position="384"/>
    </location>
</feature>
<accession>A0A089QIK4</accession>
<evidence type="ECO:0000313" key="3">
    <source>
        <dbReference type="Proteomes" id="UP000029488"/>
    </source>
</evidence>
<sequence length="384" mass="43684">MAELEKELKRGQARFEVFGELRVNEDSWGEVRQSTSSTYKYRRAALSVDLGEGRSTFVELMGGYDPNRPILRRLSKTQGEGLMDIPWANRLNENIVANVSPQSLISVGKLDENGNIARKVFVSELDAIEEMEKTFKNGDSVHIWGDVEYHRYNGQIQRRLSIRGISQIVPDSSSAGRHEATLRQSFLFSKNSISPDYEDELEEKGKTTITVHVPQYVGKEEGVEVRKVLPFPQTLVYKANNEDEIKRAKFVIEKFMTVEDDDLVREVVLVVDMYDGVETSTGDFELTDDLKDLLDLGVVTEDELKRTSTVSGKRIRENIVLKPYVYKDPRTQQITVMSKDRYDISVLDTSVKEEEPEEASIADMFGESDVDTPSESELDELDLF</sequence>
<organism evidence="2 3">
    <name type="scientific">Ligilactobacillus salivarius</name>
    <dbReference type="NCBI Taxonomy" id="1624"/>
    <lineage>
        <taxon>Bacteria</taxon>
        <taxon>Bacillati</taxon>
        <taxon>Bacillota</taxon>
        <taxon>Bacilli</taxon>
        <taxon>Lactobacillales</taxon>
        <taxon>Lactobacillaceae</taxon>
        <taxon>Ligilactobacillus</taxon>
    </lineage>
</organism>
<dbReference type="Proteomes" id="UP000029488">
    <property type="component" value="Plasmid pMP1046B"/>
</dbReference>
<proteinExistence type="predicted"/>
<gene>
    <name evidence="2" type="ORF">LSJ_3038</name>
</gene>
<evidence type="ECO:0000256" key="1">
    <source>
        <dbReference type="SAM" id="MobiDB-lite"/>
    </source>
</evidence>
<protein>
    <submittedName>
        <fullName evidence="2">Phage related protein</fullName>
    </submittedName>
</protein>
<evidence type="ECO:0000313" key="2">
    <source>
        <dbReference type="EMBL" id="AIR11658.1"/>
    </source>
</evidence>
<geneLocation type="plasmid" evidence="2 3">
    <name>pMP1046B</name>
</geneLocation>
<dbReference type="AlphaFoldDB" id="A0A089QIK4"/>
<dbReference type="RefSeq" id="WP_044005802.1">
    <property type="nucleotide sequence ID" value="NZ_CP007648.1"/>
</dbReference>
<dbReference type="KEGG" id="lsj:LSJ_3038"/>
<keyword evidence="2" id="KW-0614">Plasmid</keyword>
<feature type="region of interest" description="Disordered" evidence="1">
    <location>
        <begin position="351"/>
        <end position="384"/>
    </location>
</feature>
<dbReference type="EMBL" id="CP007648">
    <property type="protein sequence ID" value="AIR11658.1"/>
    <property type="molecule type" value="Genomic_DNA"/>
</dbReference>
<name>A0A089QIK4_9LACO</name>
<reference evidence="2 3" key="1">
    <citation type="journal article" date="2014" name="BMC Genomics">
        <title>Unusual genome complexity in Lactobacillus salivarius JCM1046.</title>
        <authorList>
            <person name="Raftis E.J."/>
            <person name="Forde B.M."/>
            <person name="Claesson M.J."/>
            <person name="O'Toole P.W."/>
        </authorList>
    </citation>
    <scope>NUCLEOTIDE SEQUENCE [LARGE SCALE GENOMIC DNA]</scope>
    <source>
        <strain evidence="2 3">JCM1046</strain>
        <plasmid evidence="2 3">pMP1046B</plasmid>
    </source>
</reference>